<evidence type="ECO:0000256" key="1">
    <source>
        <dbReference type="SAM" id="MobiDB-lite"/>
    </source>
</evidence>
<gene>
    <name evidence="2" type="ORF">DBO86_02640</name>
</gene>
<feature type="region of interest" description="Disordered" evidence="1">
    <location>
        <begin position="1"/>
        <end position="25"/>
    </location>
</feature>
<evidence type="ECO:0000313" key="2">
    <source>
        <dbReference type="EMBL" id="PTU80538.1"/>
    </source>
</evidence>
<organism evidence="2 3">
    <name type="scientific">Ectopseudomonas oleovorans</name>
    <name type="common">Pseudomonas oleovorans</name>
    <dbReference type="NCBI Taxonomy" id="301"/>
    <lineage>
        <taxon>Bacteria</taxon>
        <taxon>Pseudomonadati</taxon>
        <taxon>Pseudomonadota</taxon>
        <taxon>Gammaproteobacteria</taxon>
        <taxon>Pseudomonadales</taxon>
        <taxon>Pseudomonadaceae</taxon>
        <taxon>Ectopseudomonas</taxon>
    </lineage>
</organism>
<name>A0A2T5PS40_ECTOL</name>
<protein>
    <recommendedName>
        <fullName evidence="4">Helix-turn-helix domain-containing protein</fullName>
    </recommendedName>
</protein>
<dbReference type="EMBL" id="QASO01000014">
    <property type="protein sequence ID" value="PTU80538.1"/>
    <property type="molecule type" value="Genomic_DNA"/>
</dbReference>
<evidence type="ECO:0008006" key="4">
    <source>
        <dbReference type="Google" id="ProtNLM"/>
    </source>
</evidence>
<reference evidence="2 3" key="1">
    <citation type="submission" date="2018-04" db="EMBL/GenBank/DDBJ databases">
        <title>Pseudomonas sp. nov., isolated from mangrove soil.</title>
        <authorList>
            <person name="Chen C."/>
        </authorList>
    </citation>
    <scope>NUCLEOTIDE SEQUENCE [LARGE SCALE GENOMIC DNA]</scope>
    <source>
        <strain evidence="2 3">JCM 14246</strain>
    </source>
</reference>
<keyword evidence="3" id="KW-1185">Reference proteome</keyword>
<accession>A0A2T5PS40</accession>
<evidence type="ECO:0000313" key="3">
    <source>
        <dbReference type="Proteomes" id="UP000244052"/>
    </source>
</evidence>
<comment type="caution">
    <text evidence="2">The sequence shown here is derived from an EMBL/GenBank/DDBJ whole genome shotgun (WGS) entry which is preliminary data.</text>
</comment>
<sequence>MNKKKAPDQTAQSHNTQSNHSIPPRMMRLALALLENPAGVPREVADKIAPASNGPHYIGRLRSRLGLEIPCERVNCTTKDGEASWYGVYSLTPSDRRILLEALQ</sequence>
<dbReference type="AlphaFoldDB" id="A0A2T5PS40"/>
<feature type="compositionally biased region" description="Polar residues" evidence="1">
    <location>
        <begin position="9"/>
        <end position="21"/>
    </location>
</feature>
<dbReference type="Proteomes" id="UP000244052">
    <property type="component" value="Unassembled WGS sequence"/>
</dbReference>
<proteinExistence type="predicted"/>